<dbReference type="SMART" id="SM00055">
    <property type="entry name" value="FCH"/>
    <property type="match status" value="1"/>
</dbReference>
<dbReference type="FunFam" id="1.20.1270.60:FF:000006">
    <property type="entry name" value="SLIT-ROBO Rho GTPase-activating protein 1 isoform 2"/>
    <property type="match status" value="1"/>
</dbReference>
<reference evidence="15" key="2">
    <citation type="submission" date="2025-08" db="UniProtKB">
        <authorList>
            <consortium name="Ensembl"/>
        </authorList>
    </citation>
    <scope>IDENTIFICATION</scope>
</reference>
<dbReference type="InterPro" id="IPR001060">
    <property type="entry name" value="FCH_dom"/>
</dbReference>
<dbReference type="Ensembl" id="ENSTRUT00000080748.1">
    <property type="protein sequence ID" value="ENSTRUP00000082852.1"/>
    <property type="gene ID" value="ENSTRUG00000006667.3"/>
</dbReference>
<comment type="function">
    <text evidence="5">GTPase-activating protein for RhoA and Cdc42 small GTPases. Together with CDC42 seems to be involved in the pathway mediating the repulsive signaling of Robo and Slit proteins in neuronal migration. SLIT2, probably through interaction with ROBO1, increases the interaction of SRGAP1 with ROBO1 and inactivates CDC42.</text>
</comment>
<dbReference type="InterPro" id="IPR051627">
    <property type="entry name" value="SLIT-ROBO_RhoGAP"/>
</dbReference>
<evidence type="ECO:0000259" key="14">
    <source>
        <dbReference type="PROSITE" id="PS51741"/>
    </source>
</evidence>
<evidence type="ECO:0000259" key="12">
    <source>
        <dbReference type="PROSITE" id="PS50002"/>
    </source>
</evidence>
<evidence type="ECO:0000256" key="6">
    <source>
        <dbReference type="ARBA" id="ARBA00073473"/>
    </source>
</evidence>
<dbReference type="InterPro" id="IPR001452">
    <property type="entry name" value="SH3_domain"/>
</dbReference>
<keyword evidence="4 9" id="KW-0175">Coiled coil</keyword>
<evidence type="ECO:0000256" key="9">
    <source>
        <dbReference type="PROSITE-ProRule" id="PRU01077"/>
    </source>
</evidence>
<feature type="domain" description="F-BAR" evidence="14">
    <location>
        <begin position="10"/>
        <end position="311"/>
    </location>
</feature>
<keyword evidence="11" id="KW-1133">Transmembrane helix</keyword>
<dbReference type="Gene3D" id="2.30.30.40">
    <property type="entry name" value="SH3 Domains"/>
    <property type="match status" value="1"/>
</dbReference>
<dbReference type="AlphaFoldDB" id="A0A674PB38"/>
<dbReference type="CDD" id="cd04383">
    <property type="entry name" value="RhoGAP_srGAP"/>
    <property type="match status" value="1"/>
</dbReference>
<keyword evidence="1 8" id="KW-0728">SH3 domain</keyword>
<dbReference type="Pfam" id="PF00018">
    <property type="entry name" value="SH3_1"/>
    <property type="match status" value="1"/>
</dbReference>
<dbReference type="PROSITE" id="PS50002">
    <property type="entry name" value="SH3"/>
    <property type="match status" value="1"/>
</dbReference>
<dbReference type="InterPro" id="IPR027267">
    <property type="entry name" value="AH/BAR_dom_sf"/>
</dbReference>
<evidence type="ECO:0000256" key="11">
    <source>
        <dbReference type="SAM" id="Phobius"/>
    </source>
</evidence>
<gene>
    <name evidence="15" type="primary">srgap1a</name>
</gene>
<dbReference type="SMART" id="SM00326">
    <property type="entry name" value="SH3"/>
    <property type="match status" value="1"/>
</dbReference>
<feature type="region of interest" description="Disordered" evidence="10">
    <location>
        <begin position="997"/>
        <end position="1096"/>
    </location>
</feature>
<evidence type="ECO:0000256" key="5">
    <source>
        <dbReference type="ARBA" id="ARBA00056458"/>
    </source>
</evidence>
<feature type="domain" description="SH3" evidence="12">
    <location>
        <begin position="733"/>
        <end position="792"/>
    </location>
</feature>
<reference evidence="15" key="3">
    <citation type="submission" date="2025-09" db="UniProtKB">
        <authorList>
            <consortium name="Ensembl"/>
        </authorList>
    </citation>
    <scope>IDENTIFICATION</scope>
</reference>
<dbReference type="InterPro" id="IPR008936">
    <property type="entry name" value="Rho_GTPase_activation_prot"/>
</dbReference>
<feature type="transmembrane region" description="Helical" evidence="11">
    <location>
        <begin position="609"/>
        <end position="628"/>
    </location>
</feature>
<dbReference type="PROSITE" id="PS50238">
    <property type="entry name" value="RHOGAP"/>
    <property type="match status" value="1"/>
</dbReference>
<evidence type="ECO:0000256" key="1">
    <source>
        <dbReference type="ARBA" id="ARBA00022443"/>
    </source>
</evidence>
<dbReference type="InterPro" id="IPR031160">
    <property type="entry name" value="F_BAR_dom"/>
</dbReference>
<feature type="transmembrane region" description="Helical" evidence="11">
    <location>
        <begin position="469"/>
        <end position="491"/>
    </location>
</feature>
<feature type="region of interest" description="Disordered" evidence="10">
    <location>
        <begin position="800"/>
        <end position="878"/>
    </location>
</feature>
<dbReference type="InterPro" id="IPR000198">
    <property type="entry name" value="RhoGAP_dom"/>
</dbReference>
<evidence type="ECO:0000256" key="7">
    <source>
        <dbReference type="ARBA" id="ARBA00083891"/>
    </source>
</evidence>
<dbReference type="SMART" id="SM00324">
    <property type="entry name" value="RhoGAP"/>
    <property type="match status" value="1"/>
</dbReference>
<reference evidence="15 16" key="1">
    <citation type="journal article" date="2011" name="Genome Biol. Evol.">
        <title>Integration of the genetic map and genome assembly of fugu facilitates insights into distinct features of genome evolution in teleosts and mammals.</title>
        <authorList>
            <person name="Kai W."/>
            <person name="Kikuchi K."/>
            <person name="Tohari S."/>
            <person name="Chew A.K."/>
            <person name="Tay A."/>
            <person name="Fujiwara A."/>
            <person name="Hosoya S."/>
            <person name="Suetake H."/>
            <person name="Naruse K."/>
            <person name="Brenner S."/>
            <person name="Suzuki Y."/>
            <person name="Venkatesh B."/>
        </authorList>
    </citation>
    <scope>NUCLEOTIDE SEQUENCE [LARGE SCALE GENOMIC DNA]</scope>
</reference>
<dbReference type="SUPFAM" id="SSF50044">
    <property type="entry name" value="SH3-domain"/>
    <property type="match status" value="1"/>
</dbReference>
<dbReference type="FunFam" id="2.30.30.40:FF:000005">
    <property type="entry name" value="SLIT-ROBO Rho GTPase-activating protein 1 isoform 2"/>
    <property type="match status" value="1"/>
</dbReference>
<dbReference type="Proteomes" id="UP000005226">
    <property type="component" value="Chromosome 9"/>
</dbReference>
<evidence type="ECO:0000256" key="8">
    <source>
        <dbReference type="PROSITE-ProRule" id="PRU00192"/>
    </source>
</evidence>
<keyword evidence="2" id="KW-0343">GTPase activation</keyword>
<feature type="domain" description="Rho-GAP" evidence="13">
    <location>
        <begin position="487"/>
        <end position="684"/>
    </location>
</feature>
<keyword evidence="16" id="KW-1185">Reference proteome</keyword>
<keyword evidence="3" id="KW-0597">Phosphoprotein</keyword>
<dbReference type="InterPro" id="IPR036028">
    <property type="entry name" value="SH3-like_dom_sf"/>
</dbReference>
<dbReference type="PROSITE" id="PS51741">
    <property type="entry name" value="F_BAR"/>
    <property type="match status" value="1"/>
</dbReference>
<evidence type="ECO:0000259" key="13">
    <source>
        <dbReference type="PROSITE" id="PS50238"/>
    </source>
</evidence>
<evidence type="ECO:0000256" key="2">
    <source>
        <dbReference type="ARBA" id="ARBA00022468"/>
    </source>
</evidence>
<proteinExistence type="predicted"/>
<dbReference type="GO" id="GO:0007165">
    <property type="term" value="P:signal transduction"/>
    <property type="evidence" value="ECO:0007669"/>
    <property type="project" value="InterPro"/>
</dbReference>
<dbReference type="Pfam" id="PF00620">
    <property type="entry name" value="RhoGAP"/>
    <property type="match status" value="1"/>
</dbReference>
<dbReference type="SUPFAM" id="SSF103657">
    <property type="entry name" value="BAR/IMD domain-like"/>
    <property type="match status" value="1"/>
</dbReference>
<protein>
    <recommendedName>
        <fullName evidence="6">SLIT-ROBO Rho GTPase-activating protein 1</fullName>
    </recommendedName>
    <alternativeName>
        <fullName evidence="7">Rho GTPase-activating protein 13</fullName>
    </alternativeName>
</protein>
<dbReference type="Gene3D" id="1.10.555.10">
    <property type="entry name" value="Rho GTPase activation protein"/>
    <property type="match status" value="1"/>
</dbReference>
<evidence type="ECO:0000313" key="15">
    <source>
        <dbReference type="Ensembl" id="ENSTRUP00000082852.1"/>
    </source>
</evidence>
<feature type="region of interest" description="Disordered" evidence="10">
    <location>
        <begin position="893"/>
        <end position="938"/>
    </location>
</feature>
<dbReference type="GeneTree" id="ENSGT00950000182824"/>
<evidence type="ECO:0000256" key="4">
    <source>
        <dbReference type="ARBA" id="ARBA00023054"/>
    </source>
</evidence>
<keyword evidence="11" id="KW-0812">Transmembrane</keyword>
<organism evidence="15 16">
    <name type="scientific">Takifugu rubripes</name>
    <name type="common">Japanese pufferfish</name>
    <name type="synonym">Fugu rubripes</name>
    <dbReference type="NCBI Taxonomy" id="31033"/>
    <lineage>
        <taxon>Eukaryota</taxon>
        <taxon>Metazoa</taxon>
        <taxon>Chordata</taxon>
        <taxon>Craniata</taxon>
        <taxon>Vertebrata</taxon>
        <taxon>Euteleostomi</taxon>
        <taxon>Actinopterygii</taxon>
        <taxon>Neopterygii</taxon>
        <taxon>Teleostei</taxon>
        <taxon>Neoteleostei</taxon>
        <taxon>Acanthomorphata</taxon>
        <taxon>Eupercaria</taxon>
        <taxon>Tetraodontiformes</taxon>
        <taxon>Tetradontoidea</taxon>
        <taxon>Tetraodontidae</taxon>
        <taxon>Takifugu</taxon>
    </lineage>
</organism>
<dbReference type="Gene3D" id="1.20.1270.60">
    <property type="entry name" value="Arfaptin homology (AH) domain/BAR domain"/>
    <property type="match status" value="1"/>
</dbReference>
<feature type="compositionally biased region" description="Polar residues" evidence="10">
    <location>
        <begin position="800"/>
        <end position="812"/>
    </location>
</feature>
<dbReference type="Pfam" id="PF00611">
    <property type="entry name" value="FCH"/>
    <property type="match status" value="1"/>
</dbReference>
<evidence type="ECO:0000256" key="3">
    <source>
        <dbReference type="ARBA" id="ARBA00022553"/>
    </source>
</evidence>
<accession>A0A674PB38</accession>
<dbReference type="PANTHER" id="PTHR14166">
    <property type="entry name" value="SLIT-ROBO RHO GTPASE ACTIVATING PROTEIN"/>
    <property type="match status" value="1"/>
</dbReference>
<dbReference type="InterPro" id="IPR035648">
    <property type="entry name" value="srGAP1/2/3_SH3"/>
</dbReference>
<dbReference type="GO" id="GO:0005096">
    <property type="term" value="F:GTPase activator activity"/>
    <property type="evidence" value="ECO:0007669"/>
    <property type="project" value="UniProtKB-KW"/>
</dbReference>
<dbReference type="CDD" id="cd11955">
    <property type="entry name" value="SH3_srGAP1-3"/>
    <property type="match status" value="1"/>
</dbReference>
<dbReference type="FunFam" id="1.10.555.10:FF:000010">
    <property type="entry name" value="SLIT-ROBO Rho GTPase-activating protein 1 isoform 2"/>
    <property type="match status" value="1"/>
</dbReference>
<sequence>SVIVLNDPVKPFVSMLWICFKIRAQLVEQQKCLDQQTDMRVQLLQDLQDFFRKKSEIEMEYSRNLEKLAERFMAKTRSTKDHQQYKRDQNLLSPVNCWYLLLNQVRRESKDHATLSDIYLNNVIMRFMQISEDSTRLLKKSKEIAFQLQEDLMKVLNELYTVMKTYHMYHSESISAESKLKEAEKQEEKQIGRGDQVFSIRMEDKYQRRSSVKKIEKMKEKRQAKYSENKLKSIKARNEYLLTLEASNSSLFKYYIHDLSDLIDCCDLGYHASLNRALRTYLSAEYNLETSRHEGLDIIENAVDSLDPRSDRQRFMEMYPTAFCPPAKFEFQSHMGDEVCQISLQPPVNGELILRFQQLQSRLATLKIENEEIKKTSEATLTTIQDMVTIEDYDVSECFHHSRSTESVRSTVSETYLSKPSIAKRRANQQETEQFYFMKFREYLEGSNLISKLQAKHDLLKRTSVVLTWVLPFLSLSVCLYPCLAFATLVYSRGRRNSHTRHQDSGQAIPRVVESCIRYINLYGLQHQGIFRVSGSQLEVNDIKNSFERGNDPLTDDESNHDINSVAGVLKLYFRGLENPLFPKERFNDLLACIRIENLYERALYIRKILLTIPRSVLIVMRYLFAFLNHLSQYSDENMMDTYNLAICFGPTLMPTPESQDQVSCQAHVNEIIKTIIIHHETIFPDTKELDGPVYEKCMAGGDYCESPFSEHGALEEVENEGGTETHTSEDEGEPIEAIAKFDYVGRSSRELSFKKGASLLLYQRASEDWWEGRHNGIDGLVPHQYIVVQDVDDNFSDTLSQKADSEASSGHTGEDRCSGKDMAPPTDTRISEAYITSRHKKRSDPPSRRPPACPGEVHCMVHPSQHGHGGHGGTPELGSPVISHFSPRDMRRTHNHVSTDSPERRRRTGHGSLNNISRHESLKKMESPPIRRSTSSGQYTGFTDVHRHHSGKALDPETIAQDIEETMNTALNELRELERQSSAKHAPDVVLDTLEQRQTSGGGSGGGPTPASSGDSLSPIHGVMLRSTANTEPPIRRSISSTSDTMSTFKPVVAPRMGVQLKPPALRPKPLVVPKSSPAPQPPAPQDAQDKSCTM</sequence>
<feature type="compositionally biased region" description="Basic and acidic residues" evidence="10">
    <location>
        <begin position="918"/>
        <end position="927"/>
    </location>
</feature>
<evidence type="ECO:0000256" key="10">
    <source>
        <dbReference type="SAM" id="MobiDB-lite"/>
    </source>
</evidence>
<dbReference type="SUPFAM" id="SSF48350">
    <property type="entry name" value="GTPase activation domain, GAP"/>
    <property type="match status" value="1"/>
</dbReference>
<keyword evidence="11" id="KW-0472">Membrane</keyword>
<feature type="compositionally biased region" description="Polar residues" evidence="10">
    <location>
        <begin position="1039"/>
        <end position="1049"/>
    </location>
</feature>
<name>A0A674PB38_TAKRU</name>
<evidence type="ECO:0000313" key="16">
    <source>
        <dbReference type="Proteomes" id="UP000005226"/>
    </source>
</evidence>